<sequence>MYTSEDLDPRSFRKITPSEFTALTGIEKVDHPDHDIFVLPQPVGPPVQAIPMWLPVYAQPPVENGSSAV</sequence>
<evidence type="ECO:0000313" key="1">
    <source>
        <dbReference type="EMBL" id="KIJ97572.1"/>
    </source>
</evidence>
<name>A0A0C9XNJ2_9AGAR</name>
<dbReference type="EMBL" id="KN838689">
    <property type="protein sequence ID" value="KIJ97572.1"/>
    <property type="molecule type" value="Genomic_DNA"/>
</dbReference>
<reference evidence="2" key="2">
    <citation type="submission" date="2015-01" db="EMBL/GenBank/DDBJ databases">
        <title>Evolutionary Origins and Diversification of the Mycorrhizal Mutualists.</title>
        <authorList>
            <consortium name="DOE Joint Genome Institute"/>
            <consortium name="Mycorrhizal Genomics Consortium"/>
            <person name="Kohler A."/>
            <person name="Kuo A."/>
            <person name="Nagy L.G."/>
            <person name="Floudas D."/>
            <person name="Copeland A."/>
            <person name="Barry K.W."/>
            <person name="Cichocki N."/>
            <person name="Veneault-Fourrey C."/>
            <person name="LaButti K."/>
            <person name="Lindquist E.A."/>
            <person name="Lipzen A."/>
            <person name="Lundell T."/>
            <person name="Morin E."/>
            <person name="Murat C."/>
            <person name="Riley R."/>
            <person name="Ohm R."/>
            <person name="Sun H."/>
            <person name="Tunlid A."/>
            <person name="Henrissat B."/>
            <person name="Grigoriev I.V."/>
            <person name="Hibbett D.S."/>
            <person name="Martin F."/>
        </authorList>
    </citation>
    <scope>NUCLEOTIDE SEQUENCE [LARGE SCALE GENOMIC DNA]</scope>
    <source>
        <strain evidence="2">LaAM-08-1</strain>
    </source>
</reference>
<organism evidence="1 2">
    <name type="scientific">Laccaria amethystina LaAM-08-1</name>
    <dbReference type="NCBI Taxonomy" id="1095629"/>
    <lineage>
        <taxon>Eukaryota</taxon>
        <taxon>Fungi</taxon>
        <taxon>Dikarya</taxon>
        <taxon>Basidiomycota</taxon>
        <taxon>Agaricomycotina</taxon>
        <taxon>Agaricomycetes</taxon>
        <taxon>Agaricomycetidae</taxon>
        <taxon>Agaricales</taxon>
        <taxon>Agaricineae</taxon>
        <taxon>Hydnangiaceae</taxon>
        <taxon>Laccaria</taxon>
    </lineage>
</organism>
<keyword evidence="2" id="KW-1185">Reference proteome</keyword>
<dbReference type="AlphaFoldDB" id="A0A0C9XNJ2"/>
<gene>
    <name evidence="1" type="ORF">K443DRAFT_681401</name>
</gene>
<dbReference type="HOGENOM" id="CLU_2776295_0_0_1"/>
<reference evidence="1 2" key="1">
    <citation type="submission" date="2014-04" db="EMBL/GenBank/DDBJ databases">
        <authorList>
            <consortium name="DOE Joint Genome Institute"/>
            <person name="Kuo A."/>
            <person name="Kohler A."/>
            <person name="Nagy L.G."/>
            <person name="Floudas D."/>
            <person name="Copeland A."/>
            <person name="Barry K.W."/>
            <person name="Cichocki N."/>
            <person name="Veneault-Fourrey C."/>
            <person name="LaButti K."/>
            <person name="Lindquist E.A."/>
            <person name="Lipzen A."/>
            <person name="Lundell T."/>
            <person name="Morin E."/>
            <person name="Murat C."/>
            <person name="Sun H."/>
            <person name="Tunlid A."/>
            <person name="Henrissat B."/>
            <person name="Grigoriev I.V."/>
            <person name="Hibbett D.S."/>
            <person name="Martin F."/>
            <person name="Nordberg H.P."/>
            <person name="Cantor M.N."/>
            <person name="Hua S.X."/>
        </authorList>
    </citation>
    <scope>NUCLEOTIDE SEQUENCE [LARGE SCALE GENOMIC DNA]</scope>
    <source>
        <strain evidence="1 2">LaAM-08-1</strain>
    </source>
</reference>
<evidence type="ECO:0000313" key="2">
    <source>
        <dbReference type="Proteomes" id="UP000054477"/>
    </source>
</evidence>
<dbReference type="Proteomes" id="UP000054477">
    <property type="component" value="Unassembled WGS sequence"/>
</dbReference>
<protein>
    <submittedName>
        <fullName evidence="1">Uncharacterized protein</fullName>
    </submittedName>
</protein>
<proteinExistence type="predicted"/>
<accession>A0A0C9XNJ2</accession>